<comment type="caution">
    <text evidence="2">The sequence shown here is derived from an EMBL/GenBank/DDBJ whole genome shotgun (WGS) entry which is preliminary data.</text>
</comment>
<accession>A0ABQ8F7V7</accession>
<name>A0ABQ8F7V7_9FUNG</name>
<keyword evidence="3" id="KW-1185">Reference proteome</keyword>
<evidence type="ECO:0000313" key="2">
    <source>
        <dbReference type="EMBL" id="KAH6593474.1"/>
    </source>
</evidence>
<proteinExistence type="predicted"/>
<reference evidence="2 3" key="1">
    <citation type="submission" date="2021-02" db="EMBL/GenBank/DDBJ databases">
        <title>Variation within the Batrachochytrium salamandrivorans European outbreak.</title>
        <authorList>
            <person name="Kelly M."/>
            <person name="Pasmans F."/>
            <person name="Shea T.P."/>
            <person name="Munoz J.F."/>
            <person name="Carranza S."/>
            <person name="Cuomo C.A."/>
            <person name="Martel A."/>
        </authorList>
    </citation>
    <scope>NUCLEOTIDE SEQUENCE [LARGE SCALE GENOMIC DNA]</scope>
    <source>
        <strain evidence="2 3">AMFP18/2</strain>
    </source>
</reference>
<organism evidence="2 3">
    <name type="scientific">Batrachochytrium salamandrivorans</name>
    <dbReference type="NCBI Taxonomy" id="1357716"/>
    <lineage>
        <taxon>Eukaryota</taxon>
        <taxon>Fungi</taxon>
        <taxon>Fungi incertae sedis</taxon>
        <taxon>Chytridiomycota</taxon>
        <taxon>Chytridiomycota incertae sedis</taxon>
        <taxon>Chytridiomycetes</taxon>
        <taxon>Rhizophydiales</taxon>
        <taxon>Rhizophydiales incertae sedis</taxon>
        <taxon>Batrachochytrium</taxon>
    </lineage>
</organism>
<feature type="region of interest" description="Disordered" evidence="1">
    <location>
        <begin position="129"/>
        <end position="149"/>
    </location>
</feature>
<dbReference type="Proteomes" id="UP001648503">
    <property type="component" value="Unassembled WGS sequence"/>
</dbReference>
<evidence type="ECO:0000313" key="3">
    <source>
        <dbReference type="Proteomes" id="UP001648503"/>
    </source>
</evidence>
<dbReference type="EMBL" id="JAFCIX010000354">
    <property type="protein sequence ID" value="KAH6593474.1"/>
    <property type="molecule type" value="Genomic_DNA"/>
</dbReference>
<protein>
    <submittedName>
        <fullName evidence="2">Uncharacterized protein</fullName>
    </submittedName>
</protein>
<gene>
    <name evidence="2" type="ORF">BASA50_007284</name>
</gene>
<evidence type="ECO:0000256" key="1">
    <source>
        <dbReference type="SAM" id="MobiDB-lite"/>
    </source>
</evidence>
<sequence>MARKPPTTHRASQMASSRICGEIPKKNSNICGEAQMEVWVALARAPQESLKLPRIISLGSEPLRFKGWDTTPSPTSKSSAFKEYGFSPKNHASSRNIAAGGVKWAETTTDMPRQSVSSVEMDCSWADSVENRSRITPPNPFAISESSTW</sequence>